<feature type="transmembrane region" description="Helical" evidence="1">
    <location>
        <begin position="176"/>
        <end position="195"/>
    </location>
</feature>
<evidence type="ECO:0000256" key="1">
    <source>
        <dbReference type="SAM" id="Phobius"/>
    </source>
</evidence>
<protein>
    <submittedName>
        <fullName evidence="2">Uncharacterized protein</fullName>
    </submittedName>
</protein>
<feature type="transmembrane region" description="Helical" evidence="1">
    <location>
        <begin position="84"/>
        <end position="102"/>
    </location>
</feature>
<dbReference type="AlphaFoldDB" id="A0A1J5PPW1"/>
<organism evidence="2">
    <name type="scientific">mine drainage metagenome</name>
    <dbReference type="NCBI Taxonomy" id="410659"/>
    <lineage>
        <taxon>unclassified sequences</taxon>
        <taxon>metagenomes</taxon>
        <taxon>ecological metagenomes</taxon>
    </lineage>
</organism>
<keyword evidence="1" id="KW-0812">Transmembrane</keyword>
<sequence>MRDVVRGAVAGVVFAVDALRVVVWTDARVIGRLQARLGDGLAPCAHQTHLRWLRALGLATLFLPWLALGMVWSARVVELAQGPLWASKLLAFAGLLLAWAYGPGVLQWFRVPAWALAVYRQCGLDPRRQMPWLRRPRLRGHTPLDRRWRLARMWAGATALSLMGWAFVLFELPAGFVKDGLGILAIALLWMLGMVQGYTDRIGEVIELGSDQGG</sequence>
<reference evidence="2" key="1">
    <citation type="submission" date="2016-10" db="EMBL/GenBank/DDBJ databases">
        <title>Sequence of Gallionella enrichment culture.</title>
        <authorList>
            <person name="Poehlein A."/>
            <person name="Muehling M."/>
            <person name="Daniel R."/>
        </authorList>
    </citation>
    <scope>NUCLEOTIDE SEQUENCE</scope>
</reference>
<evidence type="ECO:0000313" key="2">
    <source>
        <dbReference type="EMBL" id="OIQ73178.1"/>
    </source>
</evidence>
<feature type="transmembrane region" description="Helical" evidence="1">
    <location>
        <begin position="153"/>
        <end position="170"/>
    </location>
</feature>
<proteinExistence type="predicted"/>
<comment type="caution">
    <text evidence="2">The sequence shown here is derived from an EMBL/GenBank/DDBJ whole genome shotgun (WGS) entry which is preliminary data.</text>
</comment>
<keyword evidence="1" id="KW-1133">Transmembrane helix</keyword>
<name>A0A1J5PPW1_9ZZZZ</name>
<gene>
    <name evidence="2" type="ORF">GALL_451860</name>
</gene>
<keyword evidence="1" id="KW-0472">Membrane</keyword>
<feature type="transmembrane region" description="Helical" evidence="1">
    <location>
        <begin position="52"/>
        <end position="72"/>
    </location>
</feature>
<accession>A0A1J5PPW1</accession>
<dbReference type="EMBL" id="MLJW01002971">
    <property type="protein sequence ID" value="OIQ73178.1"/>
    <property type="molecule type" value="Genomic_DNA"/>
</dbReference>